<keyword evidence="7" id="KW-1185">Reference proteome</keyword>
<reference evidence="6 7" key="1">
    <citation type="submission" date="2018-04" db="EMBL/GenBank/DDBJ databases">
        <title>Genomic Encyclopedia of Archaeal and Bacterial Type Strains, Phase II (KMG-II): from individual species to whole genera.</title>
        <authorList>
            <person name="Goeker M."/>
        </authorList>
    </citation>
    <scope>NUCLEOTIDE SEQUENCE [LARGE SCALE GENOMIC DNA]</scope>
    <source>
        <strain evidence="6 7">DSM 23382</strain>
    </source>
</reference>
<comment type="caution">
    <text evidence="6">The sequence shown here is derived from an EMBL/GenBank/DDBJ whole genome shotgun (WGS) entry which is preliminary data.</text>
</comment>
<dbReference type="GO" id="GO:0006508">
    <property type="term" value="P:proteolysis"/>
    <property type="evidence" value="ECO:0007669"/>
    <property type="project" value="UniProtKB-KW"/>
</dbReference>
<evidence type="ECO:0000256" key="1">
    <source>
        <dbReference type="ARBA" id="ARBA00008683"/>
    </source>
</evidence>
<dbReference type="InterPro" id="IPR002142">
    <property type="entry name" value="Peptidase_S49"/>
</dbReference>
<evidence type="ECO:0000256" key="4">
    <source>
        <dbReference type="ARBA" id="ARBA00022825"/>
    </source>
</evidence>
<dbReference type="Gene3D" id="3.90.226.10">
    <property type="entry name" value="2-enoyl-CoA Hydratase, Chain A, domain 1"/>
    <property type="match status" value="1"/>
</dbReference>
<dbReference type="InterPro" id="IPR001907">
    <property type="entry name" value="ClpP"/>
</dbReference>
<comment type="similarity">
    <text evidence="1">Belongs to the peptidase S49 family.</text>
</comment>
<dbReference type="Proteomes" id="UP000244081">
    <property type="component" value="Unassembled WGS sequence"/>
</dbReference>
<dbReference type="PRINTS" id="PR00127">
    <property type="entry name" value="CLPPROTEASEP"/>
</dbReference>
<evidence type="ECO:0000313" key="7">
    <source>
        <dbReference type="Proteomes" id="UP000244081"/>
    </source>
</evidence>
<keyword evidence="4" id="KW-0720">Serine protease</keyword>
<evidence type="ECO:0000256" key="3">
    <source>
        <dbReference type="ARBA" id="ARBA00022801"/>
    </source>
</evidence>
<dbReference type="EMBL" id="QAYG01000001">
    <property type="protein sequence ID" value="PTW62207.1"/>
    <property type="molecule type" value="Genomic_DNA"/>
</dbReference>
<dbReference type="SUPFAM" id="SSF52096">
    <property type="entry name" value="ClpP/crotonase"/>
    <property type="match status" value="1"/>
</dbReference>
<accession>A0A2T5VEN5</accession>
<evidence type="ECO:0000256" key="2">
    <source>
        <dbReference type="ARBA" id="ARBA00022670"/>
    </source>
</evidence>
<evidence type="ECO:0000313" key="6">
    <source>
        <dbReference type="EMBL" id="PTW62207.1"/>
    </source>
</evidence>
<dbReference type="PANTHER" id="PTHR42987:SF8">
    <property type="entry name" value="PROTEINASE"/>
    <property type="match status" value="1"/>
</dbReference>
<keyword evidence="3" id="KW-0378">Hydrolase</keyword>
<dbReference type="Pfam" id="PF01343">
    <property type="entry name" value="Peptidase_S49"/>
    <property type="match status" value="1"/>
</dbReference>
<dbReference type="Gene3D" id="6.20.330.10">
    <property type="match status" value="1"/>
</dbReference>
<sequence length="289" mass="31325">MSVLTRMRKWLPGKLGQVPPLLPVVRLQGTIGLASPLRPGLTLAGCASSLEKAFRFDGVPAVAIIVNSPGGSPVQARLIYQRIRQLAKEHEKQVLVFVEDVAASGGYMIAIAGDEIIADPSSIVGSIGVISAGFGFVDLLEKVGVERRMHTSGTRKGILDPFQPENPDDVTHLETLQQEIHEVFIEMVRARRGDVLSDDPDLFSGLFWVGETARSLGLIDDLGDLRQVAQARYGDKVQLRLIGAERSIWPKRSGVGIEAMAGALDGRNGLARDLVAALEERSLWSRYGL</sequence>
<dbReference type="GO" id="GO:0004252">
    <property type="term" value="F:serine-type endopeptidase activity"/>
    <property type="evidence" value="ECO:0007669"/>
    <property type="project" value="InterPro"/>
</dbReference>
<dbReference type="GO" id="GO:0004176">
    <property type="term" value="F:ATP-dependent peptidase activity"/>
    <property type="evidence" value="ECO:0007669"/>
    <property type="project" value="InterPro"/>
</dbReference>
<dbReference type="InterPro" id="IPR029045">
    <property type="entry name" value="ClpP/crotonase-like_dom_sf"/>
</dbReference>
<feature type="domain" description="Peptidase S49" evidence="5">
    <location>
        <begin position="88"/>
        <end position="230"/>
    </location>
</feature>
<dbReference type="InterPro" id="IPR047272">
    <property type="entry name" value="S49_SppA_C"/>
</dbReference>
<proteinExistence type="inferred from homology"/>
<keyword evidence="2" id="KW-0645">Protease</keyword>
<dbReference type="AlphaFoldDB" id="A0A2T5VEN5"/>
<protein>
    <submittedName>
        <fullName evidence="6">Signal peptide peptidase SppA</fullName>
    </submittedName>
</protein>
<evidence type="ECO:0000259" key="5">
    <source>
        <dbReference type="Pfam" id="PF01343"/>
    </source>
</evidence>
<name>A0A2T5VEN5_9HYPH</name>
<dbReference type="PANTHER" id="PTHR42987">
    <property type="entry name" value="PEPTIDASE S49"/>
    <property type="match status" value="1"/>
</dbReference>
<organism evidence="6 7">
    <name type="scientific">Breoghania corrubedonensis</name>
    <dbReference type="NCBI Taxonomy" id="665038"/>
    <lineage>
        <taxon>Bacteria</taxon>
        <taxon>Pseudomonadati</taxon>
        <taxon>Pseudomonadota</taxon>
        <taxon>Alphaproteobacteria</taxon>
        <taxon>Hyphomicrobiales</taxon>
        <taxon>Stappiaceae</taxon>
        <taxon>Breoghania</taxon>
    </lineage>
</organism>
<dbReference type="CDD" id="cd07023">
    <property type="entry name" value="S49_Sppa_N_C"/>
    <property type="match status" value="1"/>
</dbReference>
<gene>
    <name evidence="6" type="ORF">C8N35_101244</name>
</gene>